<evidence type="ECO:0000256" key="2">
    <source>
        <dbReference type="ARBA" id="ARBA00013064"/>
    </source>
</evidence>
<protein>
    <recommendedName>
        <fullName evidence="2">protein-tyrosine-phosphatase</fullName>
        <ecNumber evidence="2">3.1.3.48</ecNumber>
    </recommendedName>
</protein>
<dbReference type="Gene3D" id="3.90.190.10">
    <property type="entry name" value="Protein tyrosine phosphatase superfamily"/>
    <property type="match status" value="1"/>
</dbReference>
<evidence type="ECO:0000256" key="5">
    <source>
        <dbReference type="SAM" id="MobiDB-lite"/>
    </source>
</evidence>
<dbReference type="SUPFAM" id="SSF52799">
    <property type="entry name" value="(Phosphotyrosine protein) phosphatases II"/>
    <property type="match status" value="1"/>
</dbReference>
<dbReference type="PANTHER" id="PTHR10159:SF519">
    <property type="entry name" value="DUAL SPECIFICITY PROTEIN PHOSPHATASE MPK3"/>
    <property type="match status" value="1"/>
</dbReference>
<keyword evidence="8" id="KW-1185">Reference proteome</keyword>
<evidence type="ECO:0000313" key="7">
    <source>
        <dbReference type="EMBL" id="KAK2187552.1"/>
    </source>
</evidence>
<feature type="region of interest" description="Disordered" evidence="5">
    <location>
        <begin position="1"/>
        <end position="34"/>
    </location>
</feature>
<dbReference type="InterPro" id="IPR008343">
    <property type="entry name" value="MKP"/>
</dbReference>
<dbReference type="SMART" id="SM00195">
    <property type="entry name" value="DSPc"/>
    <property type="match status" value="1"/>
</dbReference>
<dbReference type="PANTHER" id="PTHR10159">
    <property type="entry name" value="DUAL SPECIFICITY PROTEIN PHOSPHATASE"/>
    <property type="match status" value="1"/>
</dbReference>
<organism evidence="7 8">
    <name type="scientific">Ridgeia piscesae</name>
    <name type="common">Tubeworm</name>
    <dbReference type="NCBI Taxonomy" id="27915"/>
    <lineage>
        <taxon>Eukaryota</taxon>
        <taxon>Metazoa</taxon>
        <taxon>Spiralia</taxon>
        <taxon>Lophotrochozoa</taxon>
        <taxon>Annelida</taxon>
        <taxon>Polychaeta</taxon>
        <taxon>Sedentaria</taxon>
        <taxon>Canalipalpata</taxon>
        <taxon>Sabellida</taxon>
        <taxon>Siboglinidae</taxon>
        <taxon>Ridgeia</taxon>
    </lineage>
</organism>
<evidence type="ECO:0000256" key="3">
    <source>
        <dbReference type="ARBA" id="ARBA00022801"/>
    </source>
</evidence>
<evidence type="ECO:0000259" key="6">
    <source>
        <dbReference type="SMART" id="SM00195"/>
    </source>
</evidence>
<name>A0AAD9P3P3_RIDPI</name>
<dbReference type="EMBL" id="JAODUO010000162">
    <property type="protein sequence ID" value="KAK2187552.1"/>
    <property type="molecule type" value="Genomic_DNA"/>
</dbReference>
<dbReference type="GO" id="GO:0033550">
    <property type="term" value="F:MAP kinase tyrosine phosphatase activity"/>
    <property type="evidence" value="ECO:0007669"/>
    <property type="project" value="TreeGrafter"/>
</dbReference>
<sequence>MGRPTGAIGADQPGGHQTAGSLRERERQHSEFPSAPHQSCGFLLFHQEYPQQCLGVDVATGHNDGIFVGLRQLRICDEDEDVTGPKEDVIGGAAAATAFPVEVMPYLFLGNAKNARDLDCLHRNGIQYVLNVTPNIPNTFETQDDFRYLQIPITDHWSQNLSSHFPEAIAFIEPRQAHKLRLTTLSDDSMATTAQRR</sequence>
<evidence type="ECO:0000313" key="8">
    <source>
        <dbReference type="Proteomes" id="UP001209878"/>
    </source>
</evidence>
<dbReference type="AlphaFoldDB" id="A0AAD9P3P3"/>
<dbReference type="GO" id="GO:0005829">
    <property type="term" value="C:cytosol"/>
    <property type="evidence" value="ECO:0007669"/>
    <property type="project" value="TreeGrafter"/>
</dbReference>
<dbReference type="GO" id="GO:0017017">
    <property type="term" value="F:MAP kinase tyrosine/serine/threonine phosphatase activity"/>
    <property type="evidence" value="ECO:0007669"/>
    <property type="project" value="InterPro"/>
</dbReference>
<evidence type="ECO:0000256" key="4">
    <source>
        <dbReference type="ARBA" id="ARBA00022912"/>
    </source>
</evidence>
<dbReference type="PRINTS" id="PR01764">
    <property type="entry name" value="MAPKPHPHTASE"/>
</dbReference>
<dbReference type="GO" id="GO:0043409">
    <property type="term" value="P:negative regulation of MAPK cascade"/>
    <property type="evidence" value="ECO:0007669"/>
    <property type="project" value="TreeGrafter"/>
</dbReference>
<dbReference type="Proteomes" id="UP001209878">
    <property type="component" value="Unassembled WGS sequence"/>
</dbReference>
<dbReference type="InterPro" id="IPR029021">
    <property type="entry name" value="Prot-tyrosine_phosphatase-like"/>
</dbReference>
<keyword evidence="3" id="KW-0378">Hydrolase</keyword>
<accession>A0AAD9P3P3</accession>
<dbReference type="EC" id="3.1.3.48" evidence="2"/>
<comment type="caution">
    <text evidence="7">The sequence shown here is derived from an EMBL/GenBank/DDBJ whole genome shotgun (WGS) entry which is preliminary data.</text>
</comment>
<evidence type="ECO:0000256" key="1">
    <source>
        <dbReference type="ARBA" id="ARBA00008601"/>
    </source>
</evidence>
<dbReference type="InterPro" id="IPR020422">
    <property type="entry name" value="TYR_PHOSPHATASE_DUAL_dom"/>
</dbReference>
<dbReference type="InterPro" id="IPR000340">
    <property type="entry name" value="Dual-sp_phosphatase_cat-dom"/>
</dbReference>
<proteinExistence type="inferred from homology"/>
<keyword evidence="4" id="KW-0904">Protein phosphatase</keyword>
<feature type="domain" description="Tyrosine-protein phosphatase" evidence="6">
    <location>
        <begin position="99"/>
        <end position="197"/>
    </location>
</feature>
<dbReference type="Pfam" id="PF00782">
    <property type="entry name" value="DSPc"/>
    <property type="match status" value="1"/>
</dbReference>
<comment type="similarity">
    <text evidence="1">Belongs to the protein-tyrosine phosphatase family. Non-receptor class dual specificity subfamily.</text>
</comment>
<dbReference type="GO" id="GO:0008330">
    <property type="term" value="F:protein tyrosine/threonine phosphatase activity"/>
    <property type="evidence" value="ECO:0007669"/>
    <property type="project" value="TreeGrafter"/>
</dbReference>
<reference evidence="7" key="1">
    <citation type="journal article" date="2023" name="Mol. Biol. Evol.">
        <title>Third-Generation Sequencing Reveals the Adaptive Role of the Epigenome in Three Deep-Sea Polychaetes.</title>
        <authorList>
            <person name="Perez M."/>
            <person name="Aroh O."/>
            <person name="Sun Y."/>
            <person name="Lan Y."/>
            <person name="Juniper S.K."/>
            <person name="Young C.R."/>
            <person name="Angers B."/>
            <person name="Qian P.Y."/>
        </authorList>
    </citation>
    <scope>NUCLEOTIDE SEQUENCE</scope>
    <source>
        <strain evidence="7">R07B-5</strain>
    </source>
</reference>
<gene>
    <name evidence="7" type="ORF">NP493_162g05022</name>
</gene>